<evidence type="ECO:0000256" key="2">
    <source>
        <dbReference type="ARBA" id="ARBA00023136"/>
    </source>
</evidence>
<protein>
    <recommendedName>
        <fullName evidence="4">Outer membrane protein assembly factor BamE</fullName>
    </recommendedName>
</protein>
<dbReference type="EMBL" id="JBEWZI010000019">
    <property type="protein sequence ID" value="MET7015618.1"/>
    <property type="molecule type" value="Genomic_DNA"/>
</dbReference>
<comment type="subunit">
    <text evidence="4">Part of the Bam complex.</text>
</comment>
<comment type="similarity">
    <text evidence="4">Belongs to the BamE family.</text>
</comment>
<dbReference type="Pfam" id="PF04355">
    <property type="entry name" value="BamE"/>
    <property type="match status" value="1"/>
</dbReference>
<keyword evidence="1 4" id="KW-0732">Signal</keyword>
<keyword evidence="7" id="KW-1185">Reference proteome</keyword>
<dbReference type="Proteomes" id="UP001549691">
    <property type="component" value="Unassembled WGS sequence"/>
</dbReference>
<dbReference type="InterPro" id="IPR007450">
    <property type="entry name" value="BamE_dom"/>
</dbReference>
<sequence>MLSNVIKPFRIDVRQGNAVTQEMLSQLSPGMSREQVRFVMGSPLLVDVFHADRWDYVYQFSTGYAEPERRSVAIFFIADKLDRIEGDVAAGRAEVPIAPRVIDITGPAAAKP</sequence>
<dbReference type="InterPro" id="IPR037873">
    <property type="entry name" value="BamE-like"/>
</dbReference>
<organism evidence="6 7">
    <name type="scientific">Uliginosibacterium flavum</name>
    <dbReference type="NCBI Taxonomy" id="1396831"/>
    <lineage>
        <taxon>Bacteria</taxon>
        <taxon>Pseudomonadati</taxon>
        <taxon>Pseudomonadota</taxon>
        <taxon>Betaproteobacteria</taxon>
        <taxon>Rhodocyclales</taxon>
        <taxon>Zoogloeaceae</taxon>
        <taxon>Uliginosibacterium</taxon>
    </lineage>
</organism>
<evidence type="ECO:0000256" key="4">
    <source>
        <dbReference type="HAMAP-Rule" id="MF_00925"/>
    </source>
</evidence>
<keyword evidence="3 4" id="KW-0998">Cell outer membrane</keyword>
<evidence type="ECO:0000256" key="3">
    <source>
        <dbReference type="ARBA" id="ARBA00023237"/>
    </source>
</evidence>
<proteinExistence type="inferred from homology"/>
<evidence type="ECO:0000259" key="5">
    <source>
        <dbReference type="Pfam" id="PF04355"/>
    </source>
</evidence>
<dbReference type="PANTHER" id="PTHR37482:SF1">
    <property type="entry name" value="OUTER MEMBRANE PROTEIN ASSEMBLY FACTOR BAME"/>
    <property type="match status" value="1"/>
</dbReference>
<evidence type="ECO:0000313" key="6">
    <source>
        <dbReference type="EMBL" id="MET7015618.1"/>
    </source>
</evidence>
<evidence type="ECO:0000313" key="7">
    <source>
        <dbReference type="Proteomes" id="UP001549691"/>
    </source>
</evidence>
<comment type="function">
    <text evidence="4">Part of the outer membrane protein assembly complex, which is involved in assembly and insertion of beta-barrel proteins into the outer membrane.</text>
</comment>
<dbReference type="InterPro" id="IPR026592">
    <property type="entry name" value="BamE"/>
</dbReference>
<accession>A0ABV2TQ08</accession>
<comment type="caution">
    <text evidence="6">The sequence shown here is derived from an EMBL/GenBank/DDBJ whole genome shotgun (WGS) entry which is preliminary data.</text>
</comment>
<dbReference type="PANTHER" id="PTHR37482">
    <property type="entry name" value="OUTER MEMBRANE PROTEIN ASSEMBLY FACTOR BAME"/>
    <property type="match status" value="1"/>
</dbReference>
<feature type="domain" description="Outer membrane protein assembly factor BamE" evidence="5">
    <location>
        <begin position="16"/>
        <end position="85"/>
    </location>
</feature>
<dbReference type="RefSeq" id="WP_354602074.1">
    <property type="nucleotide sequence ID" value="NZ_JBEWZI010000019.1"/>
</dbReference>
<reference evidence="6 7" key="1">
    <citation type="submission" date="2024-07" db="EMBL/GenBank/DDBJ databases">
        <title>Uliginosibacterium flavum JJ3220;KACC:17644.</title>
        <authorList>
            <person name="Kim M.K."/>
        </authorList>
    </citation>
    <scope>NUCLEOTIDE SEQUENCE [LARGE SCALE GENOMIC DNA]</scope>
    <source>
        <strain evidence="6 7">KACC:17644</strain>
    </source>
</reference>
<evidence type="ECO:0000256" key="1">
    <source>
        <dbReference type="ARBA" id="ARBA00022729"/>
    </source>
</evidence>
<name>A0ABV2TQ08_9RHOO</name>
<gene>
    <name evidence="4" type="primary">bamE</name>
    <name evidence="6" type="ORF">ABXR19_15620</name>
</gene>
<keyword evidence="2 4" id="KW-0472">Membrane</keyword>
<dbReference type="HAMAP" id="MF_00925">
    <property type="entry name" value="OM_assembly_BamE"/>
    <property type="match status" value="1"/>
</dbReference>
<comment type="subcellular location">
    <subcellularLocation>
        <location evidence="4">Cell outer membrane</location>
    </subcellularLocation>
</comment>
<dbReference type="Gene3D" id="3.30.1450.10">
    <property type="match status" value="1"/>
</dbReference>